<sequence>MCTCAEKHPRQTTRTPSLVARVICAQQTALLGQSSNTQKHLVGLHKSNRRGLRVVFAPLLRALEHIRPQHTLPYTFPAQHYREGQRQERQLLLSRCQTSTPQLRSTPQPERCIPFGTSHTPMVQRARCGPRQSRPSVPLPIVCSSWLSTTSK</sequence>
<protein>
    <submittedName>
        <fullName evidence="1">Uncharacterized protein</fullName>
    </submittedName>
</protein>
<dbReference type="EMBL" id="KI913978">
    <property type="protein sequence ID" value="ETV96085.1"/>
    <property type="molecule type" value="Genomic_DNA"/>
</dbReference>
<gene>
    <name evidence="1" type="ORF">H310_10726</name>
</gene>
<dbReference type="AlphaFoldDB" id="A0A024TPK1"/>
<reference evidence="1" key="1">
    <citation type="submission" date="2013-12" db="EMBL/GenBank/DDBJ databases">
        <title>The Genome Sequence of Aphanomyces invadans NJM9701.</title>
        <authorList>
            <consortium name="The Broad Institute Genomics Platform"/>
            <person name="Russ C."/>
            <person name="Tyler B."/>
            <person name="van West P."/>
            <person name="Dieguez-Uribeondo J."/>
            <person name="Young S.K."/>
            <person name="Zeng Q."/>
            <person name="Gargeya S."/>
            <person name="Fitzgerald M."/>
            <person name="Abouelleil A."/>
            <person name="Alvarado L."/>
            <person name="Chapman S.B."/>
            <person name="Gainer-Dewar J."/>
            <person name="Goldberg J."/>
            <person name="Griggs A."/>
            <person name="Gujja S."/>
            <person name="Hansen M."/>
            <person name="Howarth C."/>
            <person name="Imamovic A."/>
            <person name="Ireland A."/>
            <person name="Larimer J."/>
            <person name="McCowan C."/>
            <person name="Murphy C."/>
            <person name="Pearson M."/>
            <person name="Poon T.W."/>
            <person name="Priest M."/>
            <person name="Roberts A."/>
            <person name="Saif S."/>
            <person name="Shea T."/>
            <person name="Sykes S."/>
            <person name="Wortman J."/>
            <person name="Nusbaum C."/>
            <person name="Birren B."/>
        </authorList>
    </citation>
    <scope>NUCLEOTIDE SEQUENCE [LARGE SCALE GENOMIC DNA]</scope>
    <source>
        <strain evidence="1">NJM9701</strain>
    </source>
</reference>
<dbReference type="RefSeq" id="XP_008875396.1">
    <property type="nucleotide sequence ID" value="XM_008877174.1"/>
</dbReference>
<accession>A0A024TPK1</accession>
<name>A0A024TPK1_9STRA</name>
<dbReference type="VEuPathDB" id="FungiDB:H310_10726"/>
<proteinExistence type="predicted"/>
<organism evidence="1">
    <name type="scientific">Aphanomyces invadans</name>
    <dbReference type="NCBI Taxonomy" id="157072"/>
    <lineage>
        <taxon>Eukaryota</taxon>
        <taxon>Sar</taxon>
        <taxon>Stramenopiles</taxon>
        <taxon>Oomycota</taxon>
        <taxon>Saprolegniomycetes</taxon>
        <taxon>Saprolegniales</taxon>
        <taxon>Verrucalvaceae</taxon>
        <taxon>Aphanomyces</taxon>
    </lineage>
</organism>
<evidence type="ECO:0000313" key="1">
    <source>
        <dbReference type="EMBL" id="ETV96085.1"/>
    </source>
</evidence>
<dbReference type="GeneID" id="20087776"/>